<evidence type="ECO:0000256" key="1">
    <source>
        <dbReference type="ARBA" id="ARBA00006206"/>
    </source>
</evidence>
<reference evidence="4 5" key="1">
    <citation type="submission" date="2018-04" db="EMBL/GenBank/DDBJ databases">
        <title>Genomic Encyclopedia of Archaeal and Bacterial Type Strains, Phase II (KMG-II): from individual species to whole genera.</title>
        <authorList>
            <person name="Goeker M."/>
        </authorList>
    </citation>
    <scope>NUCLEOTIDE SEQUENCE [LARGE SCALE GENOMIC DNA]</scope>
    <source>
        <strain evidence="4 5">DSM 21823</strain>
    </source>
</reference>
<evidence type="ECO:0000256" key="3">
    <source>
        <dbReference type="ARBA" id="ARBA00023277"/>
    </source>
</evidence>
<proteinExistence type="inferred from homology"/>
<dbReference type="Pfam" id="PF01263">
    <property type="entry name" value="Aldose_epim"/>
    <property type="match status" value="1"/>
</dbReference>
<dbReference type="PANTHER" id="PTHR10091:SF49">
    <property type="entry name" value="ALDOSE 1-EPIMERASE"/>
    <property type="match status" value="1"/>
</dbReference>
<dbReference type="InterPro" id="IPR008183">
    <property type="entry name" value="Aldose_1/G6P_1-epimerase"/>
</dbReference>
<evidence type="ECO:0000256" key="2">
    <source>
        <dbReference type="ARBA" id="ARBA00023235"/>
    </source>
</evidence>
<comment type="similarity">
    <text evidence="1">Belongs to the aldose epimerase family.</text>
</comment>
<dbReference type="CDD" id="cd09019">
    <property type="entry name" value="galactose_mutarotase_like"/>
    <property type="match status" value="1"/>
</dbReference>
<keyword evidence="2" id="KW-0413">Isomerase</keyword>
<gene>
    <name evidence="4" type="ORF">C8N34_11657</name>
</gene>
<comment type="caution">
    <text evidence="4">The sequence shown here is derived from an EMBL/GenBank/DDBJ whole genome shotgun (WGS) entry which is preliminary data.</text>
</comment>
<keyword evidence="5" id="KW-1185">Reference proteome</keyword>
<name>A0A2T6AS10_9RHOB</name>
<dbReference type="GO" id="GO:0006006">
    <property type="term" value="P:glucose metabolic process"/>
    <property type="evidence" value="ECO:0007669"/>
    <property type="project" value="TreeGrafter"/>
</dbReference>
<dbReference type="InterPro" id="IPR047215">
    <property type="entry name" value="Galactose_mutarotase-like"/>
</dbReference>
<dbReference type="GO" id="GO:0033499">
    <property type="term" value="P:galactose catabolic process via UDP-galactose, Leloir pathway"/>
    <property type="evidence" value="ECO:0007669"/>
    <property type="project" value="TreeGrafter"/>
</dbReference>
<dbReference type="GO" id="GO:0004034">
    <property type="term" value="F:aldose 1-epimerase activity"/>
    <property type="evidence" value="ECO:0007669"/>
    <property type="project" value="TreeGrafter"/>
</dbReference>
<dbReference type="Gene3D" id="2.70.98.10">
    <property type="match status" value="1"/>
</dbReference>
<keyword evidence="3" id="KW-0119">Carbohydrate metabolism</keyword>
<organism evidence="4 5">
    <name type="scientific">Gemmobacter caeni</name>
    <dbReference type="NCBI Taxonomy" id="589035"/>
    <lineage>
        <taxon>Bacteria</taxon>
        <taxon>Pseudomonadati</taxon>
        <taxon>Pseudomonadota</taxon>
        <taxon>Alphaproteobacteria</taxon>
        <taxon>Rhodobacterales</taxon>
        <taxon>Paracoccaceae</taxon>
        <taxon>Gemmobacter</taxon>
    </lineage>
</organism>
<dbReference type="PANTHER" id="PTHR10091">
    <property type="entry name" value="ALDOSE-1-EPIMERASE"/>
    <property type="match status" value="1"/>
</dbReference>
<dbReference type="InterPro" id="IPR011013">
    <property type="entry name" value="Gal_mutarotase_sf_dom"/>
</dbReference>
<dbReference type="RefSeq" id="WP_242013854.1">
    <property type="nucleotide sequence ID" value="NZ_QBKP01000016.1"/>
</dbReference>
<sequence>MIREFGQTAAGEAVQAVTLRAGKLGATILTYGAILQDLRLSGLGYSLTRGSEDLAEYEGALGYHGAVIGPVANRIARARADIGGLPCQFEANEGANCLHSGGAGLHRKVWRIETSGEDHLTLVCDLAAGEGGFPGNRQVRAEWRVSAPATLHLRLTLTTDADTPAALTNHSYWNLDGSADWSGHQLRIVADRVTETDAALLPTGRLTPVAGGDLDFRAGRRIWPGEPALDTNFCLSNGPQPLRDVLWLTGKTGVEMVVATTEPGVQVYDNRIVSRRGAAPYEALAIEPQFWPDALHQPGFPSVLLRAGETREQRIRWRFGT</sequence>
<dbReference type="AlphaFoldDB" id="A0A2T6AS10"/>
<evidence type="ECO:0000313" key="5">
    <source>
        <dbReference type="Proteomes" id="UP000244224"/>
    </source>
</evidence>
<dbReference type="SUPFAM" id="SSF74650">
    <property type="entry name" value="Galactose mutarotase-like"/>
    <property type="match status" value="1"/>
</dbReference>
<dbReference type="GO" id="GO:0030246">
    <property type="term" value="F:carbohydrate binding"/>
    <property type="evidence" value="ECO:0007669"/>
    <property type="project" value="InterPro"/>
</dbReference>
<evidence type="ECO:0000313" key="4">
    <source>
        <dbReference type="EMBL" id="PTX46580.1"/>
    </source>
</evidence>
<dbReference type="EMBL" id="QBKP01000016">
    <property type="protein sequence ID" value="PTX46580.1"/>
    <property type="molecule type" value="Genomic_DNA"/>
</dbReference>
<protein>
    <submittedName>
        <fullName evidence="4">Aldose 1-epimerase</fullName>
    </submittedName>
</protein>
<accession>A0A2T6AS10</accession>
<dbReference type="InterPro" id="IPR014718">
    <property type="entry name" value="GH-type_carb-bd"/>
</dbReference>
<dbReference type="Proteomes" id="UP000244224">
    <property type="component" value="Unassembled WGS sequence"/>
</dbReference>